<evidence type="ECO:0000256" key="3">
    <source>
        <dbReference type="ARBA" id="ARBA00022989"/>
    </source>
</evidence>
<protein>
    <recommendedName>
        <fullName evidence="6">TMEM205-like domain-containing protein</fullName>
    </recommendedName>
</protein>
<dbReference type="GO" id="GO:0016020">
    <property type="term" value="C:membrane"/>
    <property type="evidence" value="ECO:0007669"/>
    <property type="project" value="UniProtKB-SubCell"/>
</dbReference>
<comment type="caution">
    <text evidence="7">The sequence shown here is derived from an EMBL/GenBank/DDBJ whole genome shotgun (WGS) entry which is preliminary data.</text>
</comment>
<feature type="transmembrane region" description="Helical" evidence="5">
    <location>
        <begin position="137"/>
        <end position="165"/>
    </location>
</feature>
<proteinExistence type="predicted"/>
<evidence type="ECO:0000256" key="1">
    <source>
        <dbReference type="ARBA" id="ARBA00004370"/>
    </source>
</evidence>
<dbReference type="EMBL" id="JACMRX010000001">
    <property type="protein sequence ID" value="KAF7998604.1"/>
    <property type="molecule type" value="Genomic_DNA"/>
</dbReference>
<dbReference type="OrthoDB" id="1641132at2759"/>
<organism evidence="7 8">
    <name type="scientific">Aphidius gifuensis</name>
    <name type="common">Parasitoid wasp</name>
    <dbReference type="NCBI Taxonomy" id="684658"/>
    <lineage>
        <taxon>Eukaryota</taxon>
        <taxon>Metazoa</taxon>
        <taxon>Ecdysozoa</taxon>
        <taxon>Arthropoda</taxon>
        <taxon>Hexapoda</taxon>
        <taxon>Insecta</taxon>
        <taxon>Pterygota</taxon>
        <taxon>Neoptera</taxon>
        <taxon>Endopterygota</taxon>
        <taxon>Hymenoptera</taxon>
        <taxon>Apocrita</taxon>
        <taxon>Ichneumonoidea</taxon>
        <taxon>Braconidae</taxon>
        <taxon>Aphidiinae</taxon>
        <taxon>Aphidius</taxon>
    </lineage>
</organism>
<evidence type="ECO:0000313" key="7">
    <source>
        <dbReference type="EMBL" id="KAF7998604.1"/>
    </source>
</evidence>
<dbReference type="InterPro" id="IPR025423">
    <property type="entry name" value="TMEM205-like"/>
</dbReference>
<evidence type="ECO:0000313" key="8">
    <source>
        <dbReference type="Proteomes" id="UP000639338"/>
    </source>
</evidence>
<keyword evidence="8" id="KW-1185">Reference proteome</keyword>
<name>A0A834Y7E8_APHGI</name>
<evidence type="ECO:0000256" key="4">
    <source>
        <dbReference type="ARBA" id="ARBA00023136"/>
    </source>
</evidence>
<dbReference type="InterPro" id="IPR053009">
    <property type="entry name" value="Xanthocillin_Biosynth-Assoc"/>
</dbReference>
<dbReference type="PANTHER" id="PTHR23241">
    <property type="entry name" value="LATE EMBRYOGENESIS ABUNDANT PLANTS LEA-RELATED"/>
    <property type="match status" value="1"/>
</dbReference>
<feature type="transmembrane region" description="Helical" evidence="5">
    <location>
        <begin position="177"/>
        <end position="197"/>
    </location>
</feature>
<feature type="transmembrane region" description="Helical" evidence="5">
    <location>
        <begin position="277"/>
        <end position="299"/>
    </location>
</feature>
<evidence type="ECO:0000256" key="2">
    <source>
        <dbReference type="ARBA" id="ARBA00022692"/>
    </source>
</evidence>
<feature type="transmembrane region" description="Helical" evidence="5">
    <location>
        <begin position="94"/>
        <end position="117"/>
    </location>
</feature>
<dbReference type="PANTHER" id="PTHR23241:SF102">
    <property type="entry name" value="LD23009P"/>
    <property type="match status" value="1"/>
</dbReference>
<dbReference type="Pfam" id="PF13664">
    <property type="entry name" value="DUF4149"/>
    <property type="match status" value="1"/>
</dbReference>
<keyword evidence="2 5" id="KW-0812">Transmembrane</keyword>
<evidence type="ECO:0000259" key="6">
    <source>
        <dbReference type="Pfam" id="PF13664"/>
    </source>
</evidence>
<comment type="subcellular location">
    <subcellularLocation>
        <location evidence="1">Membrane</location>
    </subcellularLocation>
</comment>
<sequence>MCVSTVIPKEMMEKVETDTPVKTLPNKFIKSKEKYIKLHNKMVNGNVDSSNGEKLPKKTNMDKEEQVNQDILARSTVFLQIVFNYFATFKKSTFYTILSSTSQPIHVIIAIAVIISMSMMLPTSEKKQHKQSSLLSFIYLSSFVIHFGSQIWMTFVSGLSLYFALPRHAFGEVQRVLFPRYFTINAILSLITILTFVKYPIRNWDTETSVQIGTMILAFLIELLVRLYLVPPMMHLMCHKIALERAAGIGNEVGRFSAGPLKDCPHYLRMHQAFRKLHMVIAIGNILTMACTVSHLYYISSKLCTL</sequence>
<feature type="domain" description="TMEM205-like" evidence="6">
    <location>
        <begin position="142"/>
        <end position="237"/>
    </location>
</feature>
<feature type="transmembrane region" description="Helical" evidence="5">
    <location>
        <begin position="209"/>
        <end position="229"/>
    </location>
</feature>
<keyword evidence="3 5" id="KW-1133">Transmembrane helix</keyword>
<accession>A0A834Y7E8</accession>
<dbReference type="AlphaFoldDB" id="A0A834Y7E8"/>
<gene>
    <name evidence="7" type="ORF">HCN44_011012</name>
</gene>
<reference evidence="7 8" key="1">
    <citation type="submission" date="2020-08" db="EMBL/GenBank/DDBJ databases">
        <title>Aphidius gifuensis genome sequencing and assembly.</title>
        <authorList>
            <person name="Du Z."/>
        </authorList>
    </citation>
    <scope>NUCLEOTIDE SEQUENCE [LARGE SCALE GENOMIC DNA]</scope>
    <source>
        <strain evidence="7">YNYX2018</strain>
        <tissue evidence="7">Adults</tissue>
    </source>
</reference>
<evidence type="ECO:0000256" key="5">
    <source>
        <dbReference type="SAM" id="Phobius"/>
    </source>
</evidence>
<keyword evidence="4 5" id="KW-0472">Membrane</keyword>
<dbReference type="Proteomes" id="UP000639338">
    <property type="component" value="Unassembled WGS sequence"/>
</dbReference>